<accession>A0ABX7LFK2</accession>
<dbReference type="RefSeq" id="WP_206103175.1">
    <property type="nucleotide sequence ID" value="NZ_CP070969.1"/>
</dbReference>
<dbReference type="EMBL" id="CP070969">
    <property type="protein sequence ID" value="QSF45643.1"/>
    <property type="molecule type" value="Genomic_DNA"/>
</dbReference>
<dbReference type="InterPro" id="IPR005583">
    <property type="entry name" value="YaaA"/>
</dbReference>
<dbReference type="HAMAP" id="MF_00652">
    <property type="entry name" value="UPF0246"/>
    <property type="match status" value="1"/>
</dbReference>
<dbReference type="PANTHER" id="PTHR30283:SF4">
    <property type="entry name" value="PEROXIDE STRESS RESISTANCE PROTEIN YAAA"/>
    <property type="match status" value="1"/>
</dbReference>
<evidence type="ECO:0000313" key="3">
    <source>
        <dbReference type="Proteomes" id="UP000663452"/>
    </source>
</evidence>
<dbReference type="NCBIfam" id="NF002543">
    <property type="entry name" value="PRK02101.1-4"/>
    <property type="match status" value="1"/>
</dbReference>
<protein>
    <recommendedName>
        <fullName evidence="1">UPF0246 protein JRJ22_03005</fullName>
    </recommendedName>
</protein>
<dbReference type="Proteomes" id="UP000663452">
    <property type="component" value="Chromosome"/>
</dbReference>
<gene>
    <name evidence="2" type="primary">yaaA</name>
    <name evidence="2" type="ORF">JRJ22_03005</name>
</gene>
<sequence length="262" mass="29914">MRIIISPAKKMKTDTDIFTERQTPQFLSESETLLAALKQLSYEELKAIWKCNDAIATLNLERIRDMDLTRNLTPALLSYEGIQYQYMAPGVLQMEELEYLQEHLRILSGFYGMLRPFDGVVPYRLEMQAKLAGPGFSSLYGFWNRRLADQLVSESKYILNLASKEYSKCISPYLGKDVRMVTCVFGQEIGGKVVEKATFAKMARGEMVRFMAERQIRHVEEIKGFTGLEFSYADELSSESTYVFIQKTGNGGQSSHRLSSDK</sequence>
<keyword evidence="3" id="KW-1185">Reference proteome</keyword>
<dbReference type="PANTHER" id="PTHR30283">
    <property type="entry name" value="PEROXIDE STRESS RESPONSE PROTEIN YAAA"/>
    <property type="match status" value="1"/>
</dbReference>
<reference evidence="2 3" key="1">
    <citation type="submission" date="2021-02" db="EMBL/GenBank/DDBJ databases">
        <title>Paenibacillus tianjinensis sp. nov.</title>
        <authorList>
            <person name="Liu H."/>
        </authorList>
    </citation>
    <scope>NUCLEOTIDE SEQUENCE [LARGE SCALE GENOMIC DNA]</scope>
    <source>
        <strain evidence="2 3">TB2019</strain>
    </source>
</reference>
<comment type="similarity">
    <text evidence="1">Belongs to the UPF0246 family.</text>
</comment>
<evidence type="ECO:0000313" key="2">
    <source>
        <dbReference type="EMBL" id="QSF45643.1"/>
    </source>
</evidence>
<name>A0ABX7LFK2_9BACL</name>
<organism evidence="2 3">
    <name type="scientific">Paenibacillus tianjinensis</name>
    <dbReference type="NCBI Taxonomy" id="2810347"/>
    <lineage>
        <taxon>Bacteria</taxon>
        <taxon>Bacillati</taxon>
        <taxon>Bacillota</taxon>
        <taxon>Bacilli</taxon>
        <taxon>Bacillales</taxon>
        <taxon>Paenibacillaceae</taxon>
        <taxon>Paenibacillus</taxon>
    </lineage>
</organism>
<proteinExistence type="inferred from homology"/>
<dbReference type="Pfam" id="PF03883">
    <property type="entry name" value="H2O2_YaaD"/>
    <property type="match status" value="1"/>
</dbReference>
<evidence type="ECO:0000256" key="1">
    <source>
        <dbReference type="HAMAP-Rule" id="MF_00652"/>
    </source>
</evidence>